<dbReference type="Proteomes" id="UP000316167">
    <property type="component" value="Unassembled WGS sequence"/>
</dbReference>
<comment type="caution">
    <text evidence="1">The sequence shown here is derived from an EMBL/GenBank/DDBJ whole genome shotgun (WGS) entry which is preliminary data.</text>
</comment>
<gene>
    <name evidence="1" type="ORF">IQ13_0476</name>
</gene>
<dbReference type="EMBL" id="VLLE01000002">
    <property type="protein sequence ID" value="TWI85316.1"/>
    <property type="molecule type" value="Genomic_DNA"/>
</dbReference>
<keyword evidence="2" id="KW-1185">Reference proteome</keyword>
<accession>A0A562SWY2</accession>
<evidence type="ECO:0000313" key="2">
    <source>
        <dbReference type="Proteomes" id="UP000316167"/>
    </source>
</evidence>
<dbReference type="AlphaFoldDB" id="A0A562SWY2"/>
<dbReference type="InterPro" id="IPR036909">
    <property type="entry name" value="Cyt_c-like_dom_sf"/>
</dbReference>
<dbReference type="SUPFAM" id="SSF46626">
    <property type="entry name" value="Cytochrome c"/>
    <property type="match status" value="1"/>
</dbReference>
<dbReference type="GO" id="GO:0020037">
    <property type="term" value="F:heme binding"/>
    <property type="evidence" value="ECO:0007669"/>
    <property type="project" value="InterPro"/>
</dbReference>
<organism evidence="1 2">
    <name type="scientific">Lacibacter cauensis</name>
    <dbReference type="NCBI Taxonomy" id="510947"/>
    <lineage>
        <taxon>Bacteria</taxon>
        <taxon>Pseudomonadati</taxon>
        <taxon>Bacteroidota</taxon>
        <taxon>Chitinophagia</taxon>
        <taxon>Chitinophagales</taxon>
        <taxon>Chitinophagaceae</taxon>
        <taxon>Lacibacter</taxon>
    </lineage>
</organism>
<proteinExistence type="predicted"/>
<dbReference type="GO" id="GO:0009055">
    <property type="term" value="F:electron transfer activity"/>
    <property type="evidence" value="ECO:0007669"/>
    <property type="project" value="InterPro"/>
</dbReference>
<name>A0A562SWY2_9BACT</name>
<evidence type="ECO:0008006" key="3">
    <source>
        <dbReference type="Google" id="ProtNLM"/>
    </source>
</evidence>
<dbReference type="Gene3D" id="1.10.760.10">
    <property type="entry name" value="Cytochrome c-like domain"/>
    <property type="match status" value="1"/>
</dbReference>
<evidence type="ECO:0000313" key="1">
    <source>
        <dbReference type="EMBL" id="TWI85316.1"/>
    </source>
</evidence>
<dbReference type="PROSITE" id="PS51257">
    <property type="entry name" value="PROKAR_LIPOPROTEIN"/>
    <property type="match status" value="1"/>
</dbReference>
<sequence length="134" mass="14547">MQDLRTTKYPRMNRIIILLLVVFTTVLSSCYYDAADLLYPSAGTCDTATNVSYNQTIVPLFQQQCYSCHNNTSTGGGVLMGSYTNDKTIAVNGKLYGSVTHASGYSAMPKGMAKLNNCQLSAIKKWIDAGAPNN</sequence>
<protein>
    <recommendedName>
        <fullName evidence="3">Cytochrome c domain-containing protein</fullName>
    </recommendedName>
</protein>
<reference evidence="1 2" key="1">
    <citation type="journal article" date="2015" name="Stand. Genomic Sci.">
        <title>Genomic Encyclopedia of Bacterial and Archaeal Type Strains, Phase III: the genomes of soil and plant-associated and newly described type strains.</title>
        <authorList>
            <person name="Whitman W.B."/>
            <person name="Woyke T."/>
            <person name="Klenk H.P."/>
            <person name="Zhou Y."/>
            <person name="Lilburn T.G."/>
            <person name="Beck B.J."/>
            <person name="De Vos P."/>
            <person name="Vandamme P."/>
            <person name="Eisen J.A."/>
            <person name="Garrity G."/>
            <person name="Hugenholtz P."/>
            <person name="Kyrpides N.C."/>
        </authorList>
    </citation>
    <scope>NUCLEOTIDE SEQUENCE [LARGE SCALE GENOMIC DNA]</scope>
    <source>
        <strain evidence="1 2">CGMCC 1.7271</strain>
    </source>
</reference>